<keyword evidence="3" id="KW-1185">Reference proteome</keyword>
<name>A0A5M3WGE9_9ACTN</name>
<proteinExistence type="predicted"/>
<evidence type="ECO:0000313" key="3">
    <source>
        <dbReference type="Proteomes" id="UP000334990"/>
    </source>
</evidence>
<feature type="compositionally biased region" description="Basic and acidic residues" evidence="1">
    <location>
        <begin position="112"/>
        <end position="128"/>
    </location>
</feature>
<reference evidence="2 3" key="1">
    <citation type="submission" date="2019-10" db="EMBL/GenBank/DDBJ databases">
        <title>Whole genome shotgun sequence of Acrocarpospora corrugata NBRC 13972.</title>
        <authorList>
            <person name="Ichikawa N."/>
            <person name="Kimura A."/>
            <person name="Kitahashi Y."/>
            <person name="Komaki H."/>
            <person name="Oguchi A."/>
        </authorList>
    </citation>
    <scope>NUCLEOTIDE SEQUENCE [LARGE SCALE GENOMIC DNA]</scope>
    <source>
        <strain evidence="2 3">NBRC 13972</strain>
    </source>
</reference>
<sequence>MGPARLVIVAMSAVAVLGLLVVGVFALVNSTEAESLPVPVTSTPTPTPAETEAEVPTLEIICAADRCPVFVRVPGGDILTDQDLGPGQRVRHYEPELEVVLDDAGTVQVLENGKERPPGKAGERDSFEVSRAQDPPS</sequence>
<dbReference type="EMBL" id="BLAD01000135">
    <property type="protein sequence ID" value="GES06171.1"/>
    <property type="molecule type" value="Genomic_DNA"/>
</dbReference>
<feature type="region of interest" description="Disordered" evidence="1">
    <location>
        <begin position="104"/>
        <end position="137"/>
    </location>
</feature>
<organism evidence="2 3">
    <name type="scientific">Acrocarpospora corrugata</name>
    <dbReference type="NCBI Taxonomy" id="35763"/>
    <lineage>
        <taxon>Bacteria</taxon>
        <taxon>Bacillati</taxon>
        <taxon>Actinomycetota</taxon>
        <taxon>Actinomycetes</taxon>
        <taxon>Streptosporangiales</taxon>
        <taxon>Streptosporangiaceae</taxon>
        <taxon>Acrocarpospora</taxon>
    </lineage>
</organism>
<dbReference type="Proteomes" id="UP000334990">
    <property type="component" value="Unassembled WGS sequence"/>
</dbReference>
<accession>A0A5M3WGE9</accession>
<comment type="caution">
    <text evidence="2">The sequence shown here is derived from an EMBL/GenBank/DDBJ whole genome shotgun (WGS) entry which is preliminary data.</text>
</comment>
<evidence type="ECO:0000256" key="1">
    <source>
        <dbReference type="SAM" id="MobiDB-lite"/>
    </source>
</evidence>
<dbReference type="AlphaFoldDB" id="A0A5M3WGE9"/>
<gene>
    <name evidence="2" type="ORF">Acor_82400</name>
</gene>
<evidence type="ECO:0008006" key="4">
    <source>
        <dbReference type="Google" id="ProtNLM"/>
    </source>
</evidence>
<evidence type="ECO:0000313" key="2">
    <source>
        <dbReference type="EMBL" id="GES06171.1"/>
    </source>
</evidence>
<protein>
    <recommendedName>
        <fullName evidence="4">DUF4115 domain-containing protein</fullName>
    </recommendedName>
</protein>